<dbReference type="Proteomes" id="UP000295244">
    <property type="component" value="Unassembled WGS sequence"/>
</dbReference>
<dbReference type="OrthoDB" id="5244165at2"/>
<feature type="transmembrane region" description="Helical" evidence="1">
    <location>
        <begin position="64"/>
        <end position="84"/>
    </location>
</feature>
<dbReference type="EMBL" id="SKBU01000001">
    <property type="protein sequence ID" value="TCJ20764.1"/>
    <property type="molecule type" value="Genomic_DNA"/>
</dbReference>
<organism evidence="2 3">
    <name type="scientific">Rubrobacter taiwanensis</name>
    <dbReference type="NCBI Taxonomy" id="185139"/>
    <lineage>
        <taxon>Bacteria</taxon>
        <taxon>Bacillati</taxon>
        <taxon>Actinomycetota</taxon>
        <taxon>Rubrobacteria</taxon>
        <taxon>Rubrobacterales</taxon>
        <taxon>Rubrobacteraceae</taxon>
        <taxon>Rubrobacter</taxon>
    </lineage>
</organism>
<comment type="caution">
    <text evidence="2">The sequence shown here is derived from an EMBL/GenBank/DDBJ whole genome shotgun (WGS) entry which is preliminary data.</text>
</comment>
<protein>
    <submittedName>
        <fullName evidence="2">Uncharacterized protein</fullName>
    </submittedName>
</protein>
<evidence type="ECO:0000256" key="1">
    <source>
        <dbReference type="SAM" id="Phobius"/>
    </source>
</evidence>
<sequence>MSVAGYYTLGALVRDLGSLKALEERLEPDGPVVLVRRRDRRVVEATLPGARVAKVEGSLSRMQWIEFGSMYFAASAAIFLIGAIHPMTGIVVQALLTVGCLTGLFLYHRRPRLRQKLTAMALPDGIIDEWEARFGTSFAVALVTVPGERFEDAQEAFLEDGLEEPFAMNRRLVL</sequence>
<accession>A0A4R1BSI0</accession>
<keyword evidence="1" id="KW-1133">Transmembrane helix</keyword>
<keyword evidence="1" id="KW-0812">Transmembrane</keyword>
<evidence type="ECO:0000313" key="3">
    <source>
        <dbReference type="Proteomes" id="UP000295244"/>
    </source>
</evidence>
<gene>
    <name evidence="2" type="ORF">E0L93_00615</name>
</gene>
<keyword evidence="3" id="KW-1185">Reference proteome</keyword>
<dbReference type="RefSeq" id="WP_132687218.1">
    <property type="nucleotide sequence ID" value="NZ_SKBU01000001.1"/>
</dbReference>
<evidence type="ECO:0000313" key="2">
    <source>
        <dbReference type="EMBL" id="TCJ20764.1"/>
    </source>
</evidence>
<feature type="transmembrane region" description="Helical" evidence="1">
    <location>
        <begin position="90"/>
        <end position="107"/>
    </location>
</feature>
<proteinExistence type="predicted"/>
<dbReference type="AlphaFoldDB" id="A0A4R1BSI0"/>
<keyword evidence="1" id="KW-0472">Membrane</keyword>
<reference evidence="2 3" key="1">
    <citation type="submission" date="2019-03" db="EMBL/GenBank/DDBJ databases">
        <title>Whole genome sequence of a novel Rubrobacter taiwanensis strain, isolated from Yellowstone National Park.</title>
        <authorList>
            <person name="Freed S."/>
            <person name="Ramaley R.F."/>
            <person name="Kyndt J.A."/>
        </authorList>
    </citation>
    <scope>NUCLEOTIDE SEQUENCE [LARGE SCALE GENOMIC DNA]</scope>
    <source>
        <strain evidence="2 3">Yellowstone</strain>
    </source>
</reference>
<name>A0A4R1BSI0_9ACTN</name>